<accession>A0ACB9EI39</accession>
<name>A0ACB9EI39_ARCLA</name>
<evidence type="ECO:0000313" key="1">
    <source>
        <dbReference type="EMBL" id="KAI3758127.1"/>
    </source>
</evidence>
<dbReference type="EMBL" id="CM042048">
    <property type="protein sequence ID" value="KAI3758127.1"/>
    <property type="molecule type" value="Genomic_DNA"/>
</dbReference>
<evidence type="ECO:0000313" key="2">
    <source>
        <dbReference type="Proteomes" id="UP001055879"/>
    </source>
</evidence>
<reference evidence="1 2" key="2">
    <citation type="journal article" date="2022" name="Mol. Ecol. Resour.">
        <title>The genomes of chicory, endive, great burdock and yacon provide insights into Asteraceae paleo-polyploidization history and plant inulin production.</title>
        <authorList>
            <person name="Fan W."/>
            <person name="Wang S."/>
            <person name="Wang H."/>
            <person name="Wang A."/>
            <person name="Jiang F."/>
            <person name="Liu H."/>
            <person name="Zhao H."/>
            <person name="Xu D."/>
            <person name="Zhang Y."/>
        </authorList>
    </citation>
    <scope>NUCLEOTIDE SEQUENCE [LARGE SCALE GENOMIC DNA]</scope>
    <source>
        <strain evidence="2">cv. Niubang</strain>
    </source>
</reference>
<comment type="caution">
    <text evidence="1">The sequence shown here is derived from an EMBL/GenBank/DDBJ whole genome shotgun (WGS) entry which is preliminary data.</text>
</comment>
<protein>
    <submittedName>
        <fullName evidence="1">Uncharacterized protein</fullName>
    </submittedName>
</protein>
<proteinExistence type="predicted"/>
<gene>
    <name evidence="1" type="ORF">L6452_05677</name>
</gene>
<reference evidence="2" key="1">
    <citation type="journal article" date="2022" name="Mol. Ecol. Resour.">
        <title>The genomes of chicory, endive, great burdock and yacon provide insights into Asteraceae palaeo-polyploidization history and plant inulin production.</title>
        <authorList>
            <person name="Fan W."/>
            <person name="Wang S."/>
            <person name="Wang H."/>
            <person name="Wang A."/>
            <person name="Jiang F."/>
            <person name="Liu H."/>
            <person name="Zhao H."/>
            <person name="Xu D."/>
            <person name="Zhang Y."/>
        </authorList>
    </citation>
    <scope>NUCLEOTIDE SEQUENCE [LARGE SCALE GENOMIC DNA]</scope>
    <source>
        <strain evidence="2">cv. Niubang</strain>
    </source>
</reference>
<keyword evidence="2" id="KW-1185">Reference proteome</keyword>
<sequence length="337" mass="37680">MKLVILLQQVQIKKLKKMVLRLVQKKKRKQYVSKKRSDVNDAFKKGESQAEGEKQSPVGMESKFKGELGTEAESSKAAETFNLAAGTEKVAVETIKVAAETGLTAKGVEIKEGGLTKKRKEASIAEIMGKGKEKVAESVKASKKQSQIALDEELARKMQADLEKENEIQSVKDREIALELAKKINEEYQKSLKSAAAAKKVTKKASRQRLPLKTRQRQPSKTYLANQERRKMINFWKGFIGVPEGMFSGMSFGKLEELYQKKMAKLKGDFSQREGTPIKENTEAKQEETLAQQVGAIKTKKSIATKPKAKRPIIEEVEKEIESARAEPSAEPEQNPE</sequence>
<dbReference type="Proteomes" id="UP001055879">
    <property type="component" value="Linkage Group LG02"/>
</dbReference>
<organism evidence="1 2">
    <name type="scientific">Arctium lappa</name>
    <name type="common">Greater burdock</name>
    <name type="synonym">Lappa major</name>
    <dbReference type="NCBI Taxonomy" id="4217"/>
    <lineage>
        <taxon>Eukaryota</taxon>
        <taxon>Viridiplantae</taxon>
        <taxon>Streptophyta</taxon>
        <taxon>Embryophyta</taxon>
        <taxon>Tracheophyta</taxon>
        <taxon>Spermatophyta</taxon>
        <taxon>Magnoliopsida</taxon>
        <taxon>eudicotyledons</taxon>
        <taxon>Gunneridae</taxon>
        <taxon>Pentapetalae</taxon>
        <taxon>asterids</taxon>
        <taxon>campanulids</taxon>
        <taxon>Asterales</taxon>
        <taxon>Asteraceae</taxon>
        <taxon>Carduoideae</taxon>
        <taxon>Cardueae</taxon>
        <taxon>Arctiinae</taxon>
        <taxon>Arctium</taxon>
    </lineage>
</organism>